<organism evidence="4 5">
    <name type="scientific">Astrephomene gubernaculifera</name>
    <dbReference type="NCBI Taxonomy" id="47775"/>
    <lineage>
        <taxon>Eukaryota</taxon>
        <taxon>Viridiplantae</taxon>
        <taxon>Chlorophyta</taxon>
        <taxon>core chlorophytes</taxon>
        <taxon>Chlorophyceae</taxon>
        <taxon>CS clade</taxon>
        <taxon>Chlamydomonadales</taxon>
        <taxon>Astrephomenaceae</taxon>
        <taxon>Astrephomene</taxon>
    </lineage>
</organism>
<dbReference type="InterPro" id="IPR028889">
    <property type="entry name" value="USP"/>
</dbReference>
<feature type="region of interest" description="Disordered" evidence="2">
    <location>
        <begin position="1"/>
        <end position="21"/>
    </location>
</feature>
<sequence length="252" mass="25471">EIRRRSSSGGLRRSGGGGGGGLLRSAAKQYLLRRAPELLVLHLKRFAMDGRGRARKIDKHVAFDTTLDLAPFLSHAATAYGGTAGGAGGAGGSSATGAVPAADAAAATARAVATSGESTGGMTSPFIGTLYGALANGGAANGSGCGNGCNGSEGGMQPAAAPPPASRSALAAAVAEQRSGVVQPPCVYDLLGLVEHSGELRYGHYVAYVKRANPAAGGAPQWYYASDSQVRPVAEAQVLRAQAYILLYERRE</sequence>
<dbReference type="InterPro" id="IPR038765">
    <property type="entry name" value="Papain-like_cys_pep_sf"/>
</dbReference>
<dbReference type="InterPro" id="IPR001394">
    <property type="entry name" value="Peptidase_C19_UCH"/>
</dbReference>
<dbReference type="Gene3D" id="3.90.70.10">
    <property type="entry name" value="Cysteine proteinases"/>
    <property type="match status" value="1"/>
</dbReference>
<evidence type="ECO:0000313" key="5">
    <source>
        <dbReference type="Proteomes" id="UP001054857"/>
    </source>
</evidence>
<evidence type="ECO:0000259" key="3">
    <source>
        <dbReference type="PROSITE" id="PS50235"/>
    </source>
</evidence>
<dbReference type="AlphaFoldDB" id="A0AAD3DJJ6"/>
<gene>
    <name evidence="4" type="ORF">Agub_g4017</name>
</gene>
<dbReference type="InterPro" id="IPR050164">
    <property type="entry name" value="Peptidase_C19"/>
</dbReference>
<evidence type="ECO:0000313" key="4">
    <source>
        <dbReference type="EMBL" id="GFR43016.1"/>
    </source>
</evidence>
<comment type="caution">
    <text evidence="4">The sequence shown here is derived from an EMBL/GenBank/DDBJ whole genome shotgun (WGS) entry which is preliminary data.</text>
</comment>
<accession>A0AAD3DJJ6</accession>
<feature type="non-terminal residue" evidence="4">
    <location>
        <position position="252"/>
    </location>
</feature>
<dbReference type="EMBL" id="BMAR01000004">
    <property type="protein sequence ID" value="GFR43016.1"/>
    <property type="molecule type" value="Genomic_DNA"/>
</dbReference>
<dbReference type="Proteomes" id="UP001054857">
    <property type="component" value="Unassembled WGS sequence"/>
</dbReference>
<feature type="domain" description="USP" evidence="3">
    <location>
        <begin position="1"/>
        <end position="251"/>
    </location>
</feature>
<dbReference type="PROSITE" id="PS50235">
    <property type="entry name" value="USP_3"/>
    <property type="match status" value="1"/>
</dbReference>
<dbReference type="SUPFAM" id="SSF54001">
    <property type="entry name" value="Cysteine proteinases"/>
    <property type="match status" value="1"/>
</dbReference>
<name>A0AAD3DJJ6_9CHLO</name>
<keyword evidence="5" id="KW-1185">Reference proteome</keyword>
<dbReference type="GO" id="GO:0005634">
    <property type="term" value="C:nucleus"/>
    <property type="evidence" value="ECO:0007669"/>
    <property type="project" value="TreeGrafter"/>
</dbReference>
<protein>
    <recommendedName>
        <fullName evidence="3">USP domain-containing protein</fullName>
    </recommendedName>
</protein>
<dbReference type="PANTHER" id="PTHR24006">
    <property type="entry name" value="UBIQUITIN CARBOXYL-TERMINAL HYDROLASE"/>
    <property type="match status" value="1"/>
</dbReference>
<proteinExistence type="inferred from homology"/>
<evidence type="ECO:0000256" key="2">
    <source>
        <dbReference type="SAM" id="MobiDB-lite"/>
    </source>
</evidence>
<dbReference type="PANTHER" id="PTHR24006:SF781">
    <property type="entry name" value="LD34905P"/>
    <property type="match status" value="1"/>
</dbReference>
<feature type="compositionally biased region" description="Gly residues" evidence="2">
    <location>
        <begin position="12"/>
        <end position="21"/>
    </location>
</feature>
<dbReference type="GO" id="GO:0005829">
    <property type="term" value="C:cytosol"/>
    <property type="evidence" value="ECO:0007669"/>
    <property type="project" value="TreeGrafter"/>
</dbReference>
<reference evidence="4 5" key="1">
    <citation type="journal article" date="2021" name="Sci. Rep.">
        <title>Genome sequencing of the multicellular alga Astrephomene provides insights into convergent evolution of germ-soma differentiation.</title>
        <authorList>
            <person name="Yamashita S."/>
            <person name="Yamamoto K."/>
            <person name="Matsuzaki R."/>
            <person name="Suzuki S."/>
            <person name="Yamaguchi H."/>
            <person name="Hirooka S."/>
            <person name="Minakuchi Y."/>
            <person name="Miyagishima S."/>
            <person name="Kawachi M."/>
            <person name="Toyoda A."/>
            <person name="Nozaki H."/>
        </authorList>
    </citation>
    <scope>NUCLEOTIDE SEQUENCE [LARGE SCALE GENOMIC DNA]</scope>
    <source>
        <strain evidence="4 5">NIES-4017</strain>
    </source>
</reference>
<dbReference type="GO" id="GO:0004843">
    <property type="term" value="F:cysteine-type deubiquitinase activity"/>
    <property type="evidence" value="ECO:0007669"/>
    <property type="project" value="InterPro"/>
</dbReference>
<comment type="similarity">
    <text evidence="1">Belongs to the peptidase C19 family.</text>
</comment>
<dbReference type="Pfam" id="PF00443">
    <property type="entry name" value="UCH"/>
    <property type="match status" value="1"/>
</dbReference>
<dbReference type="GO" id="GO:0016579">
    <property type="term" value="P:protein deubiquitination"/>
    <property type="evidence" value="ECO:0007669"/>
    <property type="project" value="InterPro"/>
</dbReference>
<dbReference type="PROSITE" id="PS00973">
    <property type="entry name" value="USP_2"/>
    <property type="match status" value="1"/>
</dbReference>
<feature type="non-terminal residue" evidence="4">
    <location>
        <position position="1"/>
    </location>
</feature>
<dbReference type="InterPro" id="IPR018200">
    <property type="entry name" value="USP_CS"/>
</dbReference>
<evidence type="ECO:0000256" key="1">
    <source>
        <dbReference type="ARBA" id="ARBA00009085"/>
    </source>
</evidence>